<dbReference type="PANTHER" id="PTHR47422">
    <property type="entry name" value="DNAJ HEAT SHOCK N-TERMINAL DOMAIN-CONTAINING PROTEIN"/>
    <property type="match status" value="1"/>
</dbReference>
<dbReference type="Gene3D" id="3.80.10.10">
    <property type="entry name" value="Ribonuclease Inhibitor"/>
    <property type="match status" value="2"/>
</dbReference>
<evidence type="ECO:0000256" key="2">
    <source>
        <dbReference type="ARBA" id="ARBA00022821"/>
    </source>
</evidence>
<dbReference type="Pfam" id="PF23598">
    <property type="entry name" value="LRR_14"/>
    <property type="match status" value="1"/>
</dbReference>
<dbReference type="CDD" id="cd06257">
    <property type="entry name" value="DnaJ"/>
    <property type="match status" value="1"/>
</dbReference>
<dbReference type="GO" id="GO:0009626">
    <property type="term" value="P:plant-type hypersensitive response"/>
    <property type="evidence" value="ECO:0007669"/>
    <property type="project" value="UniProtKB-ARBA"/>
</dbReference>
<proteinExistence type="predicted"/>
<dbReference type="FunFam" id="1.10.10.10:FF:000322">
    <property type="entry name" value="Probable disease resistance protein At1g63360"/>
    <property type="match status" value="1"/>
</dbReference>
<dbReference type="SMART" id="SM00271">
    <property type="entry name" value="DnaJ"/>
    <property type="match status" value="1"/>
</dbReference>
<dbReference type="Gene3D" id="3.40.50.300">
    <property type="entry name" value="P-loop containing nucleotide triphosphate hydrolases"/>
    <property type="match status" value="1"/>
</dbReference>
<feature type="domain" description="J" evidence="4">
    <location>
        <begin position="332"/>
        <end position="396"/>
    </location>
</feature>
<feature type="compositionally biased region" description="Basic residues" evidence="3">
    <location>
        <begin position="55"/>
        <end position="87"/>
    </location>
</feature>
<dbReference type="PRINTS" id="PR00625">
    <property type="entry name" value="JDOMAIN"/>
</dbReference>
<feature type="compositionally biased region" description="Basic residues" evidence="3">
    <location>
        <begin position="12"/>
        <end position="22"/>
    </location>
</feature>
<dbReference type="GO" id="GO:0002758">
    <property type="term" value="P:innate immune response-activating signaling pathway"/>
    <property type="evidence" value="ECO:0007669"/>
    <property type="project" value="UniProtKB-ARBA"/>
</dbReference>
<feature type="compositionally biased region" description="Basic and acidic residues" evidence="3">
    <location>
        <begin position="442"/>
        <end position="457"/>
    </location>
</feature>
<protein>
    <recommendedName>
        <fullName evidence="4">J domain-containing protein</fullName>
    </recommendedName>
</protein>
<dbReference type="iPTMnet" id="B9EX94"/>
<dbReference type="Pfam" id="PF00931">
    <property type="entry name" value="NB-ARC"/>
    <property type="match status" value="1"/>
</dbReference>
<name>B9EX94_ORYSJ</name>
<evidence type="ECO:0000256" key="1">
    <source>
        <dbReference type="ARBA" id="ARBA00022737"/>
    </source>
</evidence>
<dbReference type="Gene3D" id="1.10.10.10">
    <property type="entry name" value="Winged helix-like DNA-binding domain superfamily/Winged helix DNA-binding domain"/>
    <property type="match status" value="1"/>
</dbReference>
<feature type="compositionally biased region" description="Polar residues" evidence="3">
    <location>
        <begin position="221"/>
        <end position="243"/>
    </location>
</feature>
<dbReference type="InterPro" id="IPR032675">
    <property type="entry name" value="LRR_dom_sf"/>
</dbReference>
<dbReference type="InterPro" id="IPR042197">
    <property type="entry name" value="Apaf_helical"/>
</dbReference>
<feature type="region of interest" description="Disordered" evidence="3">
    <location>
        <begin position="439"/>
        <end position="481"/>
    </location>
</feature>
<reference evidence="5" key="2">
    <citation type="submission" date="2008-12" db="EMBL/GenBank/DDBJ databases">
        <title>Improved gene annotation of the rice (Oryza sativa) genomes.</title>
        <authorList>
            <person name="Wang J."/>
            <person name="Li R."/>
            <person name="Fan W."/>
            <person name="Huang Q."/>
            <person name="Zhang J."/>
            <person name="Zhou Y."/>
            <person name="Hu Y."/>
            <person name="Zi S."/>
            <person name="Li J."/>
            <person name="Ni P."/>
            <person name="Zheng H."/>
            <person name="Zhang Y."/>
            <person name="Zhao M."/>
            <person name="Hao Q."/>
            <person name="McDermott J."/>
            <person name="Samudrala R."/>
            <person name="Kristiansen K."/>
            <person name="Wong G.K.-S."/>
        </authorList>
    </citation>
    <scope>NUCLEOTIDE SEQUENCE</scope>
</reference>
<dbReference type="Pfam" id="PF23559">
    <property type="entry name" value="WHD_DRP"/>
    <property type="match status" value="1"/>
</dbReference>
<dbReference type="InterPro" id="IPR036869">
    <property type="entry name" value="J_dom_sf"/>
</dbReference>
<dbReference type="InterPro" id="IPR058922">
    <property type="entry name" value="WHD_DRP"/>
</dbReference>
<dbReference type="InterPro" id="IPR036388">
    <property type="entry name" value="WH-like_DNA-bd_sf"/>
</dbReference>
<dbReference type="InterPro" id="IPR055414">
    <property type="entry name" value="LRR_R13L4/SHOC2-like"/>
</dbReference>
<feature type="compositionally biased region" description="Basic and acidic residues" evidence="3">
    <location>
        <begin position="102"/>
        <end position="112"/>
    </location>
</feature>
<dbReference type="InterPro" id="IPR022226">
    <property type="entry name" value="DUF3752"/>
</dbReference>
<evidence type="ECO:0000256" key="3">
    <source>
        <dbReference type="SAM" id="MobiDB-lite"/>
    </source>
</evidence>
<dbReference type="GO" id="GO:0005783">
    <property type="term" value="C:endoplasmic reticulum"/>
    <property type="evidence" value="ECO:0007669"/>
    <property type="project" value="UniProtKB-ARBA"/>
</dbReference>
<dbReference type="Proteomes" id="UP000007752">
    <property type="component" value="Chromosome 1"/>
</dbReference>
<accession>B9EX94</accession>
<dbReference type="InterPro" id="IPR001623">
    <property type="entry name" value="DnaJ_domain"/>
</dbReference>
<feature type="compositionally biased region" description="Basic and acidic residues" evidence="3">
    <location>
        <begin position="1"/>
        <end position="11"/>
    </location>
</feature>
<dbReference type="InterPro" id="IPR002182">
    <property type="entry name" value="NB-ARC"/>
</dbReference>
<dbReference type="InterPro" id="IPR027417">
    <property type="entry name" value="P-loop_NTPase"/>
</dbReference>
<dbReference type="Gene3D" id="1.10.8.430">
    <property type="entry name" value="Helical domain of apoptotic protease-activating factors"/>
    <property type="match status" value="1"/>
</dbReference>
<dbReference type="PRINTS" id="PR00364">
    <property type="entry name" value="DISEASERSIST"/>
</dbReference>
<dbReference type="SUPFAM" id="SSF52540">
    <property type="entry name" value="P-loop containing nucleoside triphosphate hydrolases"/>
    <property type="match status" value="1"/>
</dbReference>
<dbReference type="PROSITE" id="PS50076">
    <property type="entry name" value="DNAJ_2"/>
    <property type="match status" value="1"/>
</dbReference>
<feature type="compositionally biased region" description="Basic and acidic residues" evidence="3">
    <location>
        <begin position="248"/>
        <end position="259"/>
    </location>
</feature>
<dbReference type="GO" id="GO:0043531">
    <property type="term" value="F:ADP binding"/>
    <property type="evidence" value="ECO:0007669"/>
    <property type="project" value="InterPro"/>
</dbReference>
<keyword evidence="2" id="KW-0611">Plant defense</keyword>
<feature type="region of interest" description="Disordered" evidence="3">
    <location>
        <begin position="529"/>
        <end position="573"/>
    </location>
</feature>
<feature type="region of interest" description="Disordered" evidence="3">
    <location>
        <begin position="213"/>
        <end position="267"/>
    </location>
</feature>
<evidence type="ECO:0000259" key="4">
    <source>
        <dbReference type="PROSITE" id="PS50076"/>
    </source>
</evidence>
<dbReference type="Pfam" id="PF00226">
    <property type="entry name" value="DnaJ"/>
    <property type="match status" value="1"/>
</dbReference>
<reference evidence="5" key="1">
    <citation type="journal article" date="2005" name="PLoS Biol.">
        <title>The genomes of Oryza sativa: a history of duplications.</title>
        <authorList>
            <person name="Yu J."/>
            <person name="Wang J."/>
            <person name="Lin W."/>
            <person name="Li S."/>
            <person name="Li H."/>
            <person name="Zhou J."/>
            <person name="Ni P."/>
            <person name="Dong W."/>
            <person name="Hu S."/>
            <person name="Zeng C."/>
            <person name="Zhang J."/>
            <person name="Zhang Y."/>
            <person name="Li R."/>
            <person name="Xu Z."/>
            <person name="Li S."/>
            <person name="Li X."/>
            <person name="Zheng H."/>
            <person name="Cong L."/>
            <person name="Lin L."/>
            <person name="Yin J."/>
            <person name="Geng J."/>
            <person name="Li G."/>
            <person name="Shi J."/>
            <person name="Liu J."/>
            <person name="Lv H."/>
            <person name="Li J."/>
            <person name="Wang J."/>
            <person name="Deng Y."/>
            <person name="Ran L."/>
            <person name="Shi X."/>
            <person name="Wang X."/>
            <person name="Wu Q."/>
            <person name="Li C."/>
            <person name="Ren X."/>
            <person name="Wang J."/>
            <person name="Wang X."/>
            <person name="Li D."/>
            <person name="Liu D."/>
            <person name="Zhang X."/>
            <person name="Ji Z."/>
            <person name="Zhao W."/>
            <person name="Sun Y."/>
            <person name="Zhang Z."/>
            <person name="Bao J."/>
            <person name="Han Y."/>
            <person name="Dong L."/>
            <person name="Ji J."/>
            <person name="Chen P."/>
            <person name="Wu S."/>
            <person name="Liu J."/>
            <person name="Xiao Y."/>
            <person name="Bu D."/>
            <person name="Tan J."/>
            <person name="Yang L."/>
            <person name="Ye C."/>
            <person name="Zhang J."/>
            <person name="Xu J."/>
            <person name="Zhou Y."/>
            <person name="Yu Y."/>
            <person name="Zhang B."/>
            <person name="Zhuang S."/>
            <person name="Wei H."/>
            <person name="Liu B."/>
            <person name="Lei M."/>
            <person name="Yu H."/>
            <person name="Li Y."/>
            <person name="Xu H."/>
            <person name="Wei S."/>
            <person name="He X."/>
            <person name="Fang L."/>
            <person name="Zhang Z."/>
            <person name="Zhang Y."/>
            <person name="Huang X."/>
            <person name="Su Z."/>
            <person name="Tong W."/>
            <person name="Li J."/>
            <person name="Tong Z."/>
            <person name="Li S."/>
            <person name="Ye J."/>
            <person name="Wang L."/>
            <person name="Fang L."/>
            <person name="Lei T."/>
            <person name="Chen C."/>
            <person name="Chen H."/>
            <person name="Xu Z."/>
            <person name="Li H."/>
            <person name="Huang H."/>
            <person name="Zhang F."/>
            <person name="Xu H."/>
            <person name="Li N."/>
            <person name="Zhao C."/>
            <person name="Li S."/>
            <person name="Dong L."/>
            <person name="Huang Y."/>
            <person name="Li L."/>
            <person name="Xi Y."/>
            <person name="Qi Q."/>
            <person name="Li W."/>
            <person name="Zhang B."/>
            <person name="Hu W."/>
            <person name="Zhang Y."/>
            <person name="Tian X."/>
            <person name="Jiao Y."/>
            <person name="Liang X."/>
            <person name="Jin J."/>
            <person name="Gao L."/>
            <person name="Zheng W."/>
            <person name="Hao B."/>
            <person name="Liu S."/>
            <person name="Wang W."/>
            <person name="Yuan L."/>
            <person name="Cao M."/>
            <person name="McDermott J."/>
            <person name="Samudrala R."/>
            <person name="Wang J."/>
            <person name="Wong G.K."/>
            <person name="Yang H."/>
        </authorList>
    </citation>
    <scope>NUCLEOTIDE SEQUENCE [LARGE SCALE GENOMIC DNA]</scope>
</reference>
<feature type="compositionally biased region" description="Basic and acidic residues" evidence="3">
    <location>
        <begin position="551"/>
        <end position="561"/>
    </location>
</feature>
<dbReference type="EMBL" id="CM000138">
    <property type="protein sequence ID" value="EEE54707.1"/>
    <property type="molecule type" value="Genomic_DNA"/>
</dbReference>
<evidence type="ECO:0000313" key="5">
    <source>
        <dbReference type="EMBL" id="EEE54707.1"/>
    </source>
</evidence>
<keyword evidence="1" id="KW-0677">Repeat</keyword>
<dbReference type="Gene3D" id="1.10.287.110">
    <property type="entry name" value="DnaJ domain"/>
    <property type="match status" value="1"/>
</dbReference>
<dbReference type="GO" id="GO:0042742">
    <property type="term" value="P:defense response to bacterium"/>
    <property type="evidence" value="ECO:0007669"/>
    <property type="project" value="UniProtKB-ARBA"/>
</dbReference>
<gene>
    <name evidence="5" type="ORF">OsJ_02028</name>
</gene>
<dbReference type="PANTHER" id="PTHR47422:SF1">
    <property type="entry name" value="DNAJ HEAT SHOCK N-TERMINAL DOMAIN-CONTAINING PROTEIN"/>
    <property type="match status" value="1"/>
</dbReference>
<organism evidence="5">
    <name type="scientific">Oryza sativa subsp. japonica</name>
    <name type="common">Rice</name>
    <dbReference type="NCBI Taxonomy" id="39947"/>
    <lineage>
        <taxon>Eukaryota</taxon>
        <taxon>Viridiplantae</taxon>
        <taxon>Streptophyta</taxon>
        <taxon>Embryophyta</taxon>
        <taxon>Tracheophyta</taxon>
        <taxon>Spermatophyta</taxon>
        <taxon>Magnoliopsida</taxon>
        <taxon>Liliopsida</taxon>
        <taxon>Poales</taxon>
        <taxon>Poaceae</taxon>
        <taxon>BOP clade</taxon>
        <taxon>Oryzoideae</taxon>
        <taxon>Oryzeae</taxon>
        <taxon>Oryzinae</taxon>
        <taxon>Oryza</taxon>
        <taxon>Oryza sativa</taxon>
    </lineage>
</organism>
<feature type="compositionally biased region" description="Low complexity" evidence="3">
    <location>
        <begin position="34"/>
        <end position="49"/>
    </location>
</feature>
<dbReference type="SUPFAM" id="SSF52058">
    <property type="entry name" value="L domain-like"/>
    <property type="match status" value="1"/>
</dbReference>
<sequence>MGRGDEAEKEGKRRRGRGRSSRRSRDASSDPDPDSASSPSPSSASSPSRSPDRRSRSRSSGSKRRKASSSSRRHRHHHHKSSGRSRRSRDDDDERRRRRRRRDEERGRRGGDASESSGSGSEEPDRAEEAREIVRDILGDFPAVAGELRQLLQMIDNGEGIDISGISDKPLVKRLKKLFRSLKLRESSNGAYLLPPKSVPTLDVVGSALVASGELADNENKNPASPTRQEQPSSNFDVQNKNDSTPEEPAKNDADEQPPKRRVIGPAMPSRELLAAAAEMTEALRSRDAEVEADDGFLIGPPPPAMVAEAASANEAERFEEVTRILAADENSPYDVVGINWKMSSDNIKKRYWKLSLLVHPDKCPHPSAQEAFVKLNNAFKDLQDPEKRGVIDEKIKKKEEMEQFEVELKAMREAAEWRRLQGVSLEGDDELLAVPKQAQAPKRDEWMTTLPPERKPGVPMHSTTSFSMNGKEGRGDTSVWTDTPLERAQKAQQNYLEAYNKAKAIADADEEKIKTSDASLVDTYNSSKRSVSLVQKHRESKKEKKKQKQRDKEEMGRKPPMEALGPDEPKENAKKITELQGSMGRIKRELRLIHQFLSRMDAKDRWVSMVGDGNNPSNDSSNYIVERSQHLASISRSLGEEDLVGVNQNRETLEEWLADDLLERSVITLHGMGGLGKTALAANAYMREKEKFQCHAWVSISQSYCIKDVLKCLITELSRNVKKTNWGNITDMDTGGFREELKRFLKLQKCLIVLDDVWAPEVINDLFGAHVPNLKGSRILVTTRIDDVAQLAFPDRRITLEPLCEKESWELFCRTAFPRETNHECNAELLHLIDQIVSKCKGVPLAIVSIGRLVFVRDKTKEELRRIHDQLDWELINNPSLEHVRNILYLSYIYLPTQLKSCFLYCSLFPEDHLLKRKALIRWWIAEGFISKRGRSTMEEVAEGYLQELVNRNMLQLIDRNSFGRIKSFRMHDIMHELAVDLCRRECFGVAYDEDNRRWEHEDRDERRLVVHKLNKDIDQEISCAHSLRSVITLDNSMISSSSILCLVVDNCRYMSILELSGLPISTVPDAIGDLFNLRHLGLRGSNVKFLPKSIEKLTNLLTLDLFRSSILELPRGIVKLTKLRHLFAEKQTDRHRRLFRWCTGVSIPRGLENLTSLQSLQALEAQDESVRCLGELRQMRGLRLWKVKASLCERLYESLLQMKCLSYLSITASDEDDVLQLDGLNPLPPSLHKLRLSGRLAHTMLGAESPLFQEDAGGRNLYSLRLFWSQLKEDPLPSLSRLLNLTELHFTRAYNGEKLVFLTRWFPKLKVLRLRDLPNLKRMDIQQGAMVSLERLRLINLSSMEEVPLGIEFLMPLKYLSFEEITVDFLLSLRQSRIGGMRWWHTLREENDMEAGVRT</sequence>
<feature type="region of interest" description="Disordered" evidence="3">
    <location>
        <begin position="1"/>
        <end position="130"/>
    </location>
</feature>
<dbReference type="SUPFAM" id="SSF46565">
    <property type="entry name" value="Chaperone J-domain"/>
    <property type="match status" value="1"/>
</dbReference>
<dbReference type="Pfam" id="PF12572">
    <property type="entry name" value="DUF3752"/>
    <property type="match status" value="1"/>
</dbReference>